<sequence>MVNKSPAAAQTLQFEVTNYIVSSEWLPVEDEDGHVLGVQKREGNAVFTNRENAKYSFVGAFDVPYGRDGIANGYTKLDFADGSVIMLAWTSALPWVDGQLPSNKGQGTIIKGTGRFEGIRGTSVFSGRQLKPASQDPKFTAVANVTLTYTLP</sequence>
<keyword evidence="2" id="KW-1185">Reference proteome</keyword>
<dbReference type="EMBL" id="AP018449">
    <property type="protein sequence ID" value="BBB90951.1"/>
    <property type="molecule type" value="Genomic_DNA"/>
</dbReference>
<dbReference type="KEGG" id="mana:MAMMFC1_01618"/>
<reference evidence="1 2" key="1">
    <citation type="journal article" date="2018" name="Int. J. Syst. Evol. Microbiol.">
        <title>Methylomusa anaerophila gen. nov., sp. nov., an anaerobic methanol-utilizing bacterium isolated from a microbial fuel cell.</title>
        <authorList>
            <person name="Amano N."/>
            <person name="Yamamuro A."/>
            <person name="Miyahara M."/>
            <person name="Kouzuma A."/>
            <person name="Abe T."/>
            <person name="Watanabe K."/>
        </authorList>
    </citation>
    <scope>NUCLEOTIDE SEQUENCE [LARGE SCALE GENOMIC DNA]</scope>
    <source>
        <strain evidence="1 2">MMFC1</strain>
    </source>
</reference>
<gene>
    <name evidence="1" type="ORF">MAMMFC1_01618</name>
</gene>
<organism evidence="1 2">
    <name type="scientific">Methylomusa anaerophila</name>
    <dbReference type="NCBI Taxonomy" id="1930071"/>
    <lineage>
        <taxon>Bacteria</taxon>
        <taxon>Bacillati</taxon>
        <taxon>Bacillota</taxon>
        <taxon>Negativicutes</taxon>
        <taxon>Selenomonadales</taxon>
        <taxon>Sporomusaceae</taxon>
        <taxon>Methylomusa</taxon>
    </lineage>
</organism>
<name>A0A348AIQ3_9FIRM</name>
<dbReference type="Proteomes" id="UP000276437">
    <property type="component" value="Chromosome"/>
</dbReference>
<dbReference type="AlphaFoldDB" id="A0A348AIQ3"/>
<proteinExistence type="predicted"/>
<dbReference type="OrthoDB" id="1682455at2"/>
<accession>A0A348AIQ3</accession>
<evidence type="ECO:0000313" key="1">
    <source>
        <dbReference type="EMBL" id="BBB90951.1"/>
    </source>
</evidence>
<dbReference type="RefSeq" id="WP_126307993.1">
    <property type="nucleotide sequence ID" value="NZ_AP018449.1"/>
</dbReference>
<protein>
    <recommendedName>
        <fullName evidence="3">Allene oxide cyclase barrel-like domain-containing protein</fullName>
    </recommendedName>
</protein>
<evidence type="ECO:0008006" key="3">
    <source>
        <dbReference type="Google" id="ProtNLM"/>
    </source>
</evidence>
<evidence type="ECO:0000313" key="2">
    <source>
        <dbReference type="Proteomes" id="UP000276437"/>
    </source>
</evidence>